<evidence type="ECO:0000256" key="5">
    <source>
        <dbReference type="ARBA" id="ARBA00022516"/>
    </source>
</evidence>
<comment type="similarity">
    <text evidence="13">Belongs to the LpxK family.</text>
</comment>
<evidence type="ECO:0000256" key="9">
    <source>
        <dbReference type="ARBA" id="ARBA00022777"/>
    </source>
</evidence>
<keyword evidence="7 13" id="KW-0808">Transferase</keyword>
<dbReference type="SUPFAM" id="SSF52540">
    <property type="entry name" value="P-loop containing nucleoside triphosphate hydrolases"/>
    <property type="match status" value="1"/>
</dbReference>
<protein>
    <recommendedName>
        <fullName evidence="4 13">Tetraacyldisaccharide 4'-kinase</fullName>
        <ecNumber evidence="3 13">2.7.1.130</ecNumber>
    </recommendedName>
    <alternativeName>
        <fullName evidence="12 13">Lipid A 4'-kinase</fullName>
    </alternativeName>
</protein>
<evidence type="ECO:0000256" key="4">
    <source>
        <dbReference type="ARBA" id="ARBA00016436"/>
    </source>
</evidence>
<dbReference type="GO" id="GO:0009029">
    <property type="term" value="F:lipid-A 4'-kinase activity"/>
    <property type="evidence" value="ECO:0007669"/>
    <property type="project" value="UniProtKB-EC"/>
</dbReference>
<dbReference type="Pfam" id="PF02606">
    <property type="entry name" value="LpxK"/>
    <property type="match status" value="1"/>
</dbReference>
<evidence type="ECO:0000313" key="14">
    <source>
        <dbReference type="EMBL" id="MBK0382341.1"/>
    </source>
</evidence>
<dbReference type="Proteomes" id="UP000660024">
    <property type="component" value="Unassembled WGS sequence"/>
</dbReference>
<dbReference type="EMBL" id="JAEHFY010000006">
    <property type="protein sequence ID" value="MBK0382341.1"/>
    <property type="molecule type" value="Genomic_DNA"/>
</dbReference>
<dbReference type="HAMAP" id="MF_00409">
    <property type="entry name" value="LpxK"/>
    <property type="match status" value="1"/>
</dbReference>
<comment type="pathway">
    <text evidence="2 13">Glycolipid biosynthesis; lipid IV(A) biosynthesis; lipid IV(A) from (3R)-3-hydroxytetradecanoyl-[acyl-carrier-protein] and UDP-N-acetyl-alpha-D-glucosamine: step 6/6.</text>
</comment>
<keyword evidence="11 13" id="KW-0443">Lipid metabolism</keyword>
<proteinExistence type="inferred from homology"/>
<dbReference type="NCBIfam" id="TIGR00682">
    <property type="entry name" value="lpxK"/>
    <property type="match status" value="1"/>
</dbReference>
<sequence length="351" mass="40373">MPFLRKLLLPFSLLYGTIIFIRNKLYDWGIFKITSFDTPIISVGNLEVGGSGKTPMVEYLISILKNDYKLATLSRGYGRKTKGFRWVKPDDEAVFTGDEPLQIAKKFKDVNVAVCEDRVYGINKIKSGNDVILMDDAYQHRAVKPGLSILLFDYHQTQKFRLLLPAGDYREGFGGRNRADIIIITKCPLGLSSAERQKITTIVKPFDHQKLFFSSIIYNGHLQSLINHEKFAIVNINEETTVFLLTGIAKIAPLVNEIEKHSKRIIHHTYADHHVFSKKNMLKLVTEFNALKTDKKIIITTQKDAVRLKTKELETLIKNLPIYEWPIEFNFIDGRQNEFNKLIQNYAEQHI</sequence>
<dbReference type="RefSeq" id="WP_200585123.1">
    <property type="nucleotide sequence ID" value="NZ_JAEHFY010000006.1"/>
</dbReference>
<comment type="catalytic activity">
    <reaction evidence="13">
        <text>a lipid A disaccharide + ATP = a lipid IVA + ADP + H(+)</text>
        <dbReference type="Rhea" id="RHEA:67840"/>
        <dbReference type="ChEBI" id="CHEBI:15378"/>
        <dbReference type="ChEBI" id="CHEBI:30616"/>
        <dbReference type="ChEBI" id="CHEBI:176343"/>
        <dbReference type="ChEBI" id="CHEBI:176425"/>
        <dbReference type="ChEBI" id="CHEBI:456216"/>
        <dbReference type="EC" id="2.7.1.130"/>
    </reaction>
</comment>
<evidence type="ECO:0000256" key="2">
    <source>
        <dbReference type="ARBA" id="ARBA00004870"/>
    </source>
</evidence>
<name>A0ABS1BHT8_9SPHI</name>
<dbReference type="InterPro" id="IPR027417">
    <property type="entry name" value="P-loop_NTPase"/>
</dbReference>
<feature type="binding site" evidence="13">
    <location>
        <begin position="47"/>
        <end position="54"/>
    </location>
    <ligand>
        <name>ATP</name>
        <dbReference type="ChEBI" id="CHEBI:30616"/>
    </ligand>
</feature>
<comment type="function">
    <text evidence="1 13">Transfers the gamma-phosphate of ATP to the 4'-position of a tetraacyldisaccharide 1-phosphate intermediate (termed DS-1-P) to form tetraacyldisaccharide 1,4'-bis-phosphate (lipid IVA).</text>
</comment>
<comment type="caution">
    <text evidence="14">The sequence shown here is derived from an EMBL/GenBank/DDBJ whole genome shotgun (WGS) entry which is preliminary data.</text>
</comment>
<keyword evidence="8 13" id="KW-0547">Nucleotide-binding</keyword>
<dbReference type="PANTHER" id="PTHR42724:SF1">
    <property type="entry name" value="TETRAACYLDISACCHARIDE 4'-KINASE, MITOCHONDRIAL-RELATED"/>
    <property type="match status" value="1"/>
</dbReference>
<evidence type="ECO:0000256" key="6">
    <source>
        <dbReference type="ARBA" id="ARBA00022556"/>
    </source>
</evidence>
<reference evidence="14 15" key="1">
    <citation type="submission" date="2020-12" db="EMBL/GenBank/DDBJ databases">
        <title>Bacterial novel species Pedobacter sp. SD-b isolated from soil.</title>
        <authorList>
            <person name="Jung H.-Y."/>
        </authorList>
    </citation>
    <scope>NUCLEOTIDE SEQUENCE [LARGE SCALE GENOMIC DNA]</scope>
    <source>
        <strain evidence="14 15">SD-b</strain>
    </source>
</reference>
<evidence type="ECO:0000256" key="8">
    <source>
        <dbReference type="ARBA" id="ARBA00022741"/>
    </source>
</evidence>
<keyword evidence="10 13" id="KW-0067">ATP-binding</keyword>
<keyword evidence="5 13" id="KW-0444">Lipid biosynthesis</keyword>
<evidence type="ECO:0000256" key="13">
    <source>
        <dbReference type="HAMAP-Rule" id="MF_00409"/>
    </source>
</evidence>
<dbReference type="InterPro" id="IPR003758">
    <property type="entry name" value="LpxK"/>
</dbReference>
<organism evidence="14 15">
    <name type="scientific">Pedobacter segetis</name>
    <dbReference type="NCBI Taxonomy" id="2793069"/>
    <lineage>
        <taxon>Bacteria</taxon>
        <taxon>Pseudomonadati</taxon>
        <taxon>Bacteroidota</taxon>
        <taxon>Sphingobacteriia</taxon>
        <taxon>Sphingobacteriales</taxon>
        <taxon>Sphingobacteriaceae</taxon>
        <taxon>Pedobacter</taxon>
    </lineage>
</organism>
<dbReference type="PANTHER" id="PTHR42724">
    <property type="entry name" value="TETRAACYLDISACCHARIDE 4'-KINASE"/>
    <property type="match status" value="1"/>
</dbReference>
<evidence type="ECO:0000256" key="7">
    <source>
        <dbReference type="ARBA" id="ARBA00022679"/>
    </source>
</evidence>
<evidence type="ECO:0000256" key="11">
    <source>
        <dbReference type="ARBA" id="ARBA00023098"/>
    </source>
</evidence>
<accession>A0ABS1BHT8</accession>
<evidence type="ECO:0000256" key="12">
    <source>
        <dbReference type="ARBA" id="ARBA00029757"/>
    </source>
</evidence>
<keyword evidence="15" id="KW-1185">Reference proteome</keyword>
<evidence type="ECO:0000256" key="10">
    <source>
        <dbReference type="ARBA" id="ARBA00022840"/>
    </source>
</evidence>
<gene>
    <name evidence="13 14" type="primary">lpxK</name>
    <name evidence="14" type="ORF">I5M32_05145</name>
</gene>
<dbReference type="EC" id="2.7.1.130" evidence="3 13"/>
<evidence type="ECO:0000256" key="3">
    <source>
        <dbReference type="ARBA" id="ARBA00012071"/>
    </source>
</evidence>
<keyword evidence="9 13" id="KW-0418">Kinase</keyword>
<keyword evidence="6 13" id="KW-0441">Lipid A biosynthesis</keyword>
<evidence type="ECO:0000313" key="15">
    <source>
        <dbReference type="Proteomes" id="UP000660024"/>
    </source>
</evidence>
<evidence type="ECO:0000256" key="1">
    <source>
        <dbReference type="ARBA" id="ARBA00002274"/>
    </source>
</evidence>